<feature type="domain" description="Putative plant transposon protein" evidence="2">
    <location>
        <begin position="17"/>
        <end position="203"/>
    </location>
</feature>
<organism evidence="3 4">
    <name type="scientific">Stylosanthes scabra</name>
    <dbReference type="NCBI Taxonomy" id="79078"/>
    <lineage>
        <taxon>Eukaryota</taxon>
        <taxon>Viridiplantae</taxon>
        <taxon>Streptophyta</taxon>
        <taxon>Embryophyta</taxon>
        <taxon>Tracheophyta</taxon>
        <taxon>Spermatophyta</taxon>
        <taxon>Magnoliopsida</taxon>
        <taxon>eudicotyledons</taxon>
        <taxon>Gunneridae</taxon>
        <taxon>Pentapetalae</taxon>
        <taxon>rosids</taxon>
        <taxon>fabids</taxon>
        <taxon>Fabales</taxon>
        <taxon>Fabaceae</taxon>
        <taxon>Papilionoideae</taxon>
        <taxon>50 kb inversion clade</taxon>
        <taxon>dalbergioids sensu lato</taxon>
        <taxon>Dalbergieae</taxon>
        <taxon>Pterocarpus clade</taxon>
        <taxon>Stylosanthes</taxon>
    </lineage>
</organism>
<feature type="region of interest" description="Disordered" evidence="1">
    <location>
        <begin position="227"/>
        <end position="255"/>
    </location>
</feature>
<protein>
    <recommendedName>
        <fullName evidence="2">Putative plant transposon protein domain-containing protein</fullName>
    </recommendedName>
</protein>
<feature type="region of interest" description="Disordered" evidence="1">
    <location>
        <begin position="268"/>
        <end position="306"/>
    </location>
</feature>
<name>A0ABU6QNP9_9FABA</name>
<dbReference type="InterPro" id="IPR046796">
    <property type="entry name" value="Transposase_32_dom"/>
</dbReference>
<evidence type="ECO:0000313" key="3">
    <source>
        <dbReference type="EMBL" id="MED6113493.1"/>
    </source>
</evidence>
<dbReference type="Proteomes" id="UP001341840">
    <property type="component" value="Unassembled WGS sequence"/>
</dbReference>
<evidence type="ECO:0000259" key="2">
    <source>
        <dbReference type="Pfam" id="PF20167"/>
    </source>
</evidence>
<gene>
    <name evidence="3" type="ORF">PIB30_071326</name>
</gene>
<proteinExistence type="predicted"/>
<keyword evidence="4" id="KW-1185">Reference proteome</keyword>
<reference evidence="3 4" key="1">
    <citation type="journal article" date="2023" name="Plants (Basel)">
        <title>Bridging the Gap: Combining Genomics and Transcriptomics Approaches to Understand Stylosanthes scabra, an Orphan Legume from the Brazilian Caatinga.</title>
        <authorList>
            <person name="Ferreira-Neto J.R.C."/>
            <person name="da Silva M.D."/>
            <person name="Binneck E."/>
            <person name="de Melo N.F."/>
            <person name="da Silva R.H."/>
            <person name="de Melo A.L.T.M."/>
            <person name="Pandolfi V."/>
            <person name="Bustamante F.O."/>
            <person name="Brasileiro-Vidal A.C."/>
            <person name="Benko-Iseppon A.M."/>
        </authorList>
    </citation>
    <scope>NUCLEOTIDE SEQUENCE [LARGE SCALE GENOMIC DNA]</scope>
    <source>
        <tissue evidence="3">Leaves</tissue>
    </source>
</reference>
<evidence type="ECO:0000256" key="1">
    <source>
        <dbReference type="SAM" id="MobiDB-lite"/>
    </source>
</evidence>
<comment type="caution">
    <text evidence="3">The sequence shown here is derived from an EMBL/GenBank/DDBJ whole genome shotgun (WGS) entry which is preliminary data.</text>
</comment>
<evidence type="ECO:0000313" key="4">
    <source>
        <dbReference type="Proteomes" id="UP001341840"/>
    </source>
</evidence>
<dbReference type="EMBL" id="JASCZI010000822">
    <property type="protein sequence ID" value="MED6113493.1"/>
    <property type="molecule type" value="Genomic_DNA"/>
</dbReference>
<sequence length="306" mass="35098">MRTHPRFCGASLSASKELGWSFIYNDLVNINLTIVREFYSNFSHADQSTIYLRGRQIPITENAIHYFLGINEDPVSKEEDAYERKLTEKRAGRLNIDAVLSIATPGMRWDAYTPKSDRVDNGILTTNVRGWLKMIVCNLQPLRHETTFRMEIALLIYTLMSNRRIHLGRIVNKSMYQATSDAKDKRMAFPVMITKIVAAQGVPTYPEDQIITVPRKEKFYPFGDWQKEKKKARKDQPTTSSAAAAPPAPTEAPPCTNLLKKILKKLRQRKKHLRNTQYMIRTANPGMEFPDRIPVSSSDSDNEDYN</sequence>
<dbReference type="Pfam" id="PF20167">
    <property type="entry name" value="Transposase_32"/>
    <property type="match status" value="1"/>
</dbReference>
<accession>A0ABU6QNP9</accession>